<dbReference type="EMBL" id="AY369265">
    <property type="protein sequence ID" value="AAQ73406.1"/>
    <property type="molecule type" value="Genomic_DNA"/>
</dbReference>
<feature type="domain" description="Helicase ATP-binding" evidence="1">
    <location>
        <begin position="20"/>
        <end position="162"/>
    </location>
</feature>
<dbReference type="Gene3D" id="3.40.50.300">
    <property type="entry name" value="P-loop containing nucleotide triphosphate hydrolases"/>
    <property type="match status" value="2"/>
</dbReference>
<dbReference type="PANTHER" id="PTHR47396:SF1">
    <property type="entry name" value="ATP-DEPENDENT HELICASE IRC3-RELATED"/>
    <property type="match status" value="1"/>
</dbReference>
<dbReference type="GO" id="GO:0005524">
    <property type="term" value="F:ATP binding"/>
    <property type="evidence" value="ECO:0007669"/>
    <property type="project" value="InterPro"/>
</dbReference>
<proteinExistence type="predicted"/>
<sequence>MTRKTPRWYQAEAADELFGALATAKNTNPIAAIVTGGGKSLLNAMLIERIAQTWPQARVMSLAPSMELIKQNVEEARAFWSPAMVARLGIYCAGLRMKDRMHQYIFATPQSVARQAKRFGPFDFVLVDEAHLFNIDMKTARTIVDTFRAANPHVRFVGMTATDFIMKGLKAVPLTQCGLFDAKVYDLTSGRNFNRLVREGYLSPVVSPSLRFPQIDTEGVKTKGGDFDEAELARRAMDVTRECVRVALEHAPDRKHFMWFAVNIEHAHMIEQALLDAGESAVVIHGELEKSERVSGVDEYLKKQHRHIVSVAMLTTGFNAPFVDCLVALRPTRSLVLWRQIVGRGLRPYAGKENILVLDAGGNFGRHGAINEEIGAGDSRAGLWVCTSEEVRSPFPVKLPDGTTAPGRERSGIRFPINSPEQPEFDLRVILGLMEPDSEGCGYLNDAEHMTCRQCGRPRQGFLSARVKRAANERGVLAESDSYEIHDEDSVVLRDEACREVRQLPVHDMTLTPEGNSVLAFEFGTDFGPYRLRLDFDRTTADNKWYAFARKFYEKATGRKVPTEAYRVLLQRELIPKPIDITLTKYEDGQVFLTELRFLRNEQLESFRYDPNYR</sequence>
<dbReference type="Proteomes" id="UP000000995">
    <property type="component" value="Genome"/>
</dbReference>
<dbReference type="PROSITE" id="PS51192">
    <property type="entry name" value="HELICASE_ATP_BIND_1"/>
    <property type="match status" value="1"/>
</dbReference>
<name>Q6UIX2_9CAUD</name>
<dbReference type="Pfam" id="PF04851">
    <property type="entry name" value="ResIII"/>
    <property type="match status" value="1"/>
</dbReference>
<accession>Q6UIX2</accession>
<dbReference type="InterPro" id="IPR001650">
    <property type="entry name" value="Helicase_C-like"/>
</dbReference>
<dbReference type="PANTHER" id="PTHR47396">
    <property type="entry name" value="TYPE I RESTRICTION ENZYME ECOKI R PROTEIN"/>
    <property type="match status" value="1"/>
</dbReference>
<dbReference type="SMART" id="SM00487">
    <property type="entry name" value="DEXDc"/>
    <property type="match status" value="1"/>
</dbReference>
<dbReference type="Pfam" id="PF00271">
    <property type="entry name" value="Helicase_C"/>
    <property type="match status" value="1"/>
</dbReference>
<dbReference type="InterPro" id="IPR006935">
    <property type="entry name" value="Helicase/UvrB_N"/>
</dbReference>
<dbReference type="GO" id="GO:0003677">
    <property type="term" value="F:DNA binding"/>
    <property type="evidence" value="ECO:0007669"/>
    <property type="project" value="InterPro"/>
</dbReference>
<gene>
    <name evidence="2" type="primary">Bcep1-60</name>
</gene>
<evidence type="ECO:0000313" key="2">
    <source>
        <dbReference type="EMBL" id="AAQ73406.1"/>
    </source>
</evidence>
<evidence type="ECO:0000259" key="1">
    <source>
        <dbReference type="PROSITE" id="PS51192"/>
    </source>
</evidence>
<dbReference type="InterPro" id="IPR014001">
    <property type="entry name" value="Helicase_ATP-bd"/>
</dbReference>
<dbReference type="KEGG" id="vg:2657364"/>
<dbReference type="GO" id="GO:0016787">
    <property type="term" value="F:hydrolase activity"/>
    <property type="evidence" value="ECO:0007669"/>
    <property type="project" value="InterPro"/>
</dbReference>
<dbReference type="InterPro" id="IPR050742">
    <property type="entry name" value="Helicase_Restrict-Modif_Enz"/>
</dbReference>
<dbReference type="GeneID" id="2657364"/>
<organism evidence="2 3">
    <name type="scientific">Burkholderia phage Bcep1</name>
    <dbReference type="NCBI Taxonomy" id="2883943"/>
    <lineage>
        <taxon>Viruses</taxon>
        <taxon>Duplodnaviria</taxon>
        <taxon>Heunggongvirae</taxon>
        <taxon>Uroviricota</taxon>
        <taxon>Caudoviricetes</taxon>
        <taxon>Naesvirus</taxon>
        <taxon>Naesvirus bcep1</taxon>
    </lineage>
</organism>
<keyword evidence="3" id="KW-1185">Reference proteome</keyword>
<evidence type="ECO:0000313" key="3">
    <source>
        <dbReference type="Proteomes" id="UP000000995"/>
    </source>
</evidence>
<dbReference type="InterPro" id="IPR027417">
    <property type="entry name" value="P-loop_NTPase"/>
</dbReference>
<dbReference type="RefSeq" id="NP_944368.1">
    <property type="nucleotide sequence ID" value="NC_005263.2"/>
</dbReference>
<reference evidence="2 3" key="1">
    <citation type="journal article" date="2006" name="J. Bacteriol.">
        <title>Divergence and mosaicism among virulent soil phages of the Burkholderia cepacia complex.</title>
        <authorList>
            <person name="Summer E.J."/>
            <person name="Gonzalez C.F."/>
            <person name="Bomer M."/>
            <person name="Carlile T."/>
            <person name="Embry A."/>
            <person name="Kucherka A.M."/>
            <person name="Lee J."/>
            <person name="Mebane L."/>
            <person name="Morrison W.C."/>
            <person name="Mark L."/>
            <person name="King M.D."/>
            <person name="LiPuma J.J."/>
            <person name="Vidaver A.K."/>
            <person name="Young R."/>
        </authorList>
    </citation>
    <scope>NUCLEOTIDE SEQUENCE</scope>
</reference>
<protein>
    <submittedName>
        <fullName evidence="2">Gp60</fullName>
    </submittedName>
</protein>
<dbReference type="SUPFAM" id="SSF52540">
    <property type="entry name" value="P-loop containing nucleoside triphosphate hydrolases"/>
    <property type="match status" value="1"/>
</dbReference>